<accession>A0AAE3A833</accession>
<dbReference type="Proteomes" id="UP001198220">
    <property type="component" value="Unassembled WGS sequence"/>
</dbReference>
<proteinExistence type="predicted"/>
<evidence type="ECO:0000313" key="2">
    <source>
        <dbReference type="EMBL" id="MCC2124875.1"/>
    </source>
</evidence>
<reference evidence="2 3" key="1">
    <citation type="submission" date="2021-10" db="EMBL/GenBank/DDBJ databases">
        <title>Anaerobic single-cell dispensing facilitates the cultivation of human gut bacteria.</title>
        <authorList>
            <person name="Afrizal A."/>
        </authorList>
    </citation>
    <scope>NUCLEOTIDE SEQUENCE [LARGE SCALE GENOMIC DNA]</scope>
    <source>
        <strain evidence="2 3">CLA-AA-H276</strain>
    </source>
</reference>
<protein>
    <submittedName>
        <fullName evidence="2">MBL fold metallo-hydrolase</fullName>
    </submittedName>
</protein>
<dbReference type="InterPro" id="IPR036866">
    <property type="entry name" value="RibonucZ/Hydroxyglut_hydro"/>
</dbReference>
<dbReference type="AlphaFoldDB" id="A0AAE3A833"/>
<evidence type="ECO:0000256" key="1">
    <source>
        <dbReference type="ARBA" id="ARBA00022759"/>
    </source>
</evidence>
<dbReference type="Pfam" id="PF23023">
    <property type="entry name" value="Anti-Pycsar_Apyc1"/>
    <property type="match status" value="1"/>
</dbReference>
<dbReference type="EMBL" id="JAJEPS010000001">
    <property type="protein sequence ID" value="MCC2124875.1"/>
    <property type="molecule type" value="Genomic_DNA"/>
</dbReference>
<dbReference type="RefSeq" id="WP_118768917.1">
    <property type="nucleotide sequence ID" value="NZ_JAJEPS010000001.1"/>
</dbReference>
<organism evidence="2 3">
    <name type="scientific">Hominiventricola filiformis</name>
    <dbReference type="NCBI Taxonomy" id="2885352"/>
    <lineage>
        <taxon>Bacteria</taxon>
        <taxon>Bacillati</taxon>
        <taxon>Bacillota</taxon>
        <taxon>Clostridia</taxon>
        <taxon>Lachnospirales</taxon>
        <taxon>Lachnospiraceae</taxon>
        <taxon>Hominiventricola</taxon>
    </lineage>
</organism>
<keyword evidence="1" id="KW-0378">Hydrolase</keyword>
<dbReference type="SUPFAM" id="SSF56281">
    <property type="entry name" value="Metallo-hydrolase/oxidoreductase"/>
    <property type="match status" value="1"/>
</dbReference>
<dbReference type="PANTHER" id="PTHR46018">
    <property type="entry name" value="ZINC PHOSPHODIESTERASE ELAC PROTEIN 1"/>
    <property type="match status" value="1"/>
</dbReference>
<name>A0AAE3A833_9FIRM</name>
<sequence>MKEELILLGTGNATVTRCFNTCFAIKRGEEYFLVDTGGGNGIMTQLEKANIPMEAIHEIFMSHEHTDHLLGLIWLIRMIATKMKKGQYVGNLNIYCHEELKQTILTITKLTVQEKFYKMIGERIFFHPVADGETREIFGYQVQFFDIRSTKAKQFGFTLRLMNGKKFTFVGDEPYQEHEKEYAEDADWLLHEAFCLYRDRDIYKPYEKHHTTVKEACEHAEELGAKNLILYHTEDRNLADRRRLYTEEGRQYYHGNLIVPDDLDRIEL</sequence>
<gene>
    <name evidence="2" type="ORF">LKD36_01630</name>
</gene>
<keyword evidence="3" id="KW-1185">Reference proteome</keyword>
<evidence type="ECO:0000313" key="3">
    <source>
        <dbReference type="Proteomes" id="UP001198220"/>
    </source>
</evidence>
<dbReference type="PANTHER" id="PTHR46018:SF2">
    <property type="entry name" value="ZINC PHOSPHODIESTERASE ELAC PROTEIN 1"/>
    <property type="match status" value="1"/>
</dbReference>
<keyword evidence="1" id="KW-0540">Nuclease</keyword>
<dbReference type="Gene3D" id="3.60.15.10">
    <property type="entry name" value="Ribonuclease Z/Hydroxyacylglutathione hydrolase-like"/>
    <property type="match status" value="1"/>
</dbReference>
<dbReference type="GO" id="GO:0042781">
    <property type="term" value="F:3'-tRNA processing endoribonuclease activity"/>
    <property type="evidence" value="ECO:0007669"/>
    <property type="project" value="TreeGrafter"/>
</dbReference>
<comment type="caution">
    <text evidence="2">The sequence shown here is derived from an EMBL/GenBank/DDBJ whole genome shotgun (WGS) entry which is preliminary data.</text>
</comment>
<keyword evidence="1" id="KW-0255">Endonuclease</keyword>